<dbReference type="InterPro" id="IPR025110">
    <property type="entry name" value="AMP-bd_C"/>
</dbReference>
<dbReference type="InterPro" id="IPR042099">
    <property type="entry name" value="ANL_N_sf"/>
</dbReference>
<comment type="caution">
    <text evidence="5">The sequence shown here is derived from an EMBL/GenBank/DDBJ whole genome shotgun (WGS) entry which is preliminary data.</text>
</comment>
<dbReference type="EC" id="6.2.1.3" evidence="5"/>
<dbReference type="RefSeq" id="WP_023433150.1">
    <property type="nucleotide sequence ID" value="NZ_AWXZ01000038.1"/>
</dbReference>
<name>V4QVK8_9HYPH</name>
<evidence type="ECO:0000313" key="6">
    <source>
        <dbReference type="Proteomes" id="UP000017819"/>
    </source>
</evidence>
<proteinExistence type="inferred from homology"/>
<dbReference type="Gene3D" id="3.40.50.12780">
    <property type="entry name" value="N-terminal domain of ligase-like"/>
    <property type="match status" value="1"/>
</dbReference>
<sequence>MRPFLTLHHPESARRFYEAGVWRDETLYDLLVSHAEARPDAPALTSGDGTLSWSELRAWVDGIAADLRIYGLEGGDRVSVWMSNRMEVVAMLLACSREGFACNPSLHRTYTCGDIGTLLSRLSARALLTEPGWGADRADSDLDRVLAGISSLKVVYTPDTFPKAAPNATPPVGDPDKVVYLAFTSGTTGAPKCVMHSDNSLLANARDLVADWAHGHDTVLLTLSPLSHHIAWVAVAQWLVAGCRLVLDAPPAGMSRLDWIIESGATYVMGVPTHAMDVLAEQRQRGIARMGSVSVFYMAGSPIPPTTAEAFVGQGIKPQNIYGMTENSSHQYTHPDDPTDIVTTTCGRGGKAYEVRLFAPEDADREVATGEVGHITGRGGALMLGYFDAQGPTEQSFNRDGWFLSGDLGVVDEGGNLKIVGRLKDLIIRGGHNIYPANIEALALRHAAVDRVACFAVPDERLGERVCIAVVGTVLPDEVLDHLAAEGLSKFDMPEFFLRMESFPLTPSGKILKRELGEMLKRGELAPVPVRYVAKPRMDA</sequence>
<dbReference type="EMBL" id="AWXZ01000038">
    <property type="protein sequence ID" value="ESR23797.1"/>
    <property type="molecule type" value="Genomic_DNA"/>
</dbReference>
<reference evidence="5 6" key="1">
    <citation type="journal article" date="2014" name="Genome Announc.">
        <title>Draft Genome Sequence of Lutibaculum baratangense Strain AMV1T, Isolated from a Mud Volcano in Andamans, India.</title>
        <authorList>
            <person name="Singh A."/>
            <person name="Sreenivas A."/>
            <person name="Sathyanarayana Reddy G."/>
            <person name="Pinnaka A.K."/>
            <person name="Shivaji S."/>
        </authorList>
    </citation>
    <scope>NUCLEOTIDE SEQUENCE [LARGE SCALE GENOMIC DNA]</scope>
    <source>
        <strain evidence="5 6">AMV1</strain>
    </source>
</reference>
<organism evidence="5 6">
    <name type="scientific">Lutibaculum baratangense AMV1</name>
    <dbReference type="NCBI Taxonomy" id="631454"/>
    <lineage>
        <taxon>Bacteria</taxon>
        <taxon>Pseudomonadati</taxon>
        <taxon>Pseudomonadota</taxon>
        <taxon>Alphaproteobacteria</taxon>
        <taxon>Hyphomicrobiales</taxon>
        <taxon>Tepidamorphaceae</taxon>
        <taxon>Lutibaculum</taxon>
    </lineage>
</organism>
<dbReference type="Pfam" id="PF00501">
    <property type="entry name" value="AMP-binding"/>
    <property type="match status" value="1"/>
</dbReference>
<dbReference type="PROSITE" id="PS00455">
    <property type="entry name" value="AMP_BINDING"/>
    <property type="match status" value="1"/>
</dbReference>
<dbReference type="GO" id="GO:0031956">
    <property type="term" value="F:medium-chain fatty acid-CoA ligase activity"/>
    <property type="evidence" value="ECO:0007669"/>
    <property type="project" value="TreeGrafter"/>
</dbReference>
<evidence type="ECO:0000256" key="1">
    <source>
        <dbReference type="ARBA" id="ARBA00006432"/>
    </source>
</evidence>
<evidence type="ECO:0000259" key="4">
    <source>
        <dbReference type="Pfam" id="PF13193"/>
    </source>
</evidence>
<keyword evidence="2 5" id="KW-0436">Ligase</keyword>
<dbReference type="InterPro" id="IPR020845">
    <property type="entry name" value="AMP-binding_CS"/>
</dbReference>
<dbReference type="InterPro" id="IPR045851">
    <property type="entry name" value="AMP-bd_C_sf"/>
</dbReference>
<protein>
    <submittedName>
        <fullName evidence="5">Long-chain-fatty-acid--CoA ligase</fullName>
        <ecNumber evidence="5">6.2.1.3</ecNumber>
    </submittedName>
</protein>
<dbReference type="OrthoDB" id="9803968at2"/>
<evidence type="ECO:0000259" key="3">
    <source>
        <dbReference type="Pfam" id="PF00501"/>
    </source>
</evidence>
<dbReference type="GO" id="GO:0004467">
    <property type="term" value="F:long-chain fatty acid-CoA ligase activity"/>
    <property type="evidence" value="ECO:0007669"/>
    <property type="project" value="UniProtKB-EC"/>
</dbReference>
<dbReference type="AlphaFoldDB" id="V4QVK8"/>
<evidence type="ECO:0000256" key="2">
    <source>
        <dbReference type="ARBA" id="ARBA00022598"/>
    </source>
</evidence>
<dbReference type="PANTHER" id="PTHR43201:SF5">
    <property type="entry name" value="MEDIUM-CHAIN ACYL-COA LIGASE ACSF2, MITOCHONDRIAL"/>
    <property type="match status" value="1"/>
</dbReference>
<dbReference type="PANTHER" id="PTHR43201">
    <property type="entry name" value="ACYL-COA SYNTHETASE"/>
    <property type="match status" value="1"/>
</dbReference>
<evidence type="ECO:0000313" key="5">
    <source>
        <dbReference type="EMBL" id="ESR23797.1"/>
    </source>
</evidence>
<dbReference type="Proteomes" id="UP000017819">
    <property type="component" value="Unassembled WGS sequence"/>
</dbReference>
<keyword evidence="6" id="KW-1185">Reference proteome</keyword>
<comment type="similarity">
    <text evidence="1">Belongs to the ATP-dependent AMP-binding enzyme family.</text>
</comment>
<feature type="domain" description="AMP-dependent synthetase/ligase" evidence="3">
    <location>
        <begin position="34"/>
        <end position="387"/>
    </location>
</feature>
<dbReference type="eggNOG" id="COG0318">
    <property type="taxonomic scope" value="Bacteria"/>
</dbReference>
<feature type="domain" description="AMP-binding enzyme C-terminal" evidence="4">
    <location>
        <begin position="439"/>
        <end position="510"/>
    </location>
</feature>
<dbReference type="SUPFAM" id="SSF56801">
    <property type="entry name" value="Acetyl-CoA synthetase-like"/>
    <property type="match status" value="1"/>
</dbReference>
<dbReference type="Pfam" id="PF13193">
    <property type="entry name" value="AMP-binding_C"/>
    <property type="match status" value="1"/>
</dbReference>
<dbReference type="InterPro" id="IPR000873">
    <property type="entry name" value="AMP-dep_synth/lig_dom"/>
</dbReference>
<dbReference type="PATRIC" id="fig|631454.5.peg.2991"/>
<dbReference type="STRING" id="631454.N177_3027"/>
<accession>V4QVK8</accession>
<dbReference type="Gene3D" id="3.30.300.30">
    <property type="match status" value="1"/>
</dbReference>
<gene>
    <name evidence="5" type="ORF">N177_3027</name>
</gene>